<evidence type="ECO:0000313" key="2">
    <source>
        <dbReference type="Proteomes" id="UP000054785"/>
    </source>
</evidence>
<reference evidence="1 2" key="1">
    <citation type="submission" date="2015-11" db="EMBL/GenBank/DDBJ databases">
        <title>Genomic analysis of 38 Legionella species identifies large and diverse effector repertoires.</title>
        <authorList>
            <person name="Burstein D."/>
            <person name="Amaro F."/>
            <person name="Zusman T."/>
            <person name="Lifshitz Z."/>
            <person name="Cohen O."/>
            <person name="Gilbert J.A."/>
            <person name="Pupko T."/>
            <person name="Shuman H.A."/>
            <person name="Segal G."/>
        </authorList>
    </citation>
    <scope>NUCLEOTIDE SEQUENCE [LARGE SCALE GENOMIC DNA]</scope>
    <source>
        <strain evidence="1 2">ATCC 49504</strain>
    </source>
</reference>
<proteinExistence type="predicted"/>
<dbReference type="SUPFAM" id="SSF53649">
    <property type="entry name" value="Alkaline phosphatase-like"/>
    <property type="match status" value="1"/>
</dbReference>
<dbReference type="Gene3D" id="3.40.720.10">
    <property type="entry name" value="Alkaline Phosphatase, subunit A"/>
    <property type="match status" value="1"/>
</dbReference>
<accession>A0A0W0TTF5</accession>
<keyword evidence="2" id="KW-1185">Reference proteome</keyword>
<evidence type="ECO:0000313" key="1">
    <source>
        <dbReference type="EMBL" id="KTC98790.1"/>
    </source>
</evidence>
<dbReference type="InterPro" id="IPR017850">
    <property type="entry name" value="Alkaline_phosphatase_core_sf"/>
</dbReference>
<dbReference type="PANTHER" id="PTHR10151:SF120">
    <property type="entry name" value="BIS(5'-ADENOSYL)-TRIPHOSPHATASE"/>
    <property type="match status" value="1"/>
</dbReference>
<dbReference type="GO" id="GO:0016787">
    <property type="term" value="F:hydrolase activity"/>
    <property type="evidence" value="ECO:0007669"/>
    <property type="project" value="UniProtKB-ARBA"/>
</dbReference>
<dbReference type="AlphaFoldDB" id="A0A0W0TTF5"/>
<dbReference type="RefSeq" id="WP_051550877.1">
    <property type="nucleotide sequence ID" value="NZ_CAAAHN010000013.1"/>
</dbReference>
<name>A0A0W0TTF5_9GAMM</name>
<comment type="caution">
    <text evidence="1">The sequence shown here is derived from an EMBL/GenBank/DDBJ whole genome shotgun (WGS) entry which is preliminary data.</text>
</comment>
<dbReference type="EMBL" id="LNYC01000056">
    <property type="protein sequence ID" value="KTC98790.1"/>
    <property type="molecule type" value="Genomic_DNA"/>
</dbReference>
<gene>
    <name evidence="1" type="ORF">Lgee_1479</name>
</gene>
<dbReference type="InterPro" id="IPR002591">
    <property type="entry name" value="Phosphodiest/P_Trfase"/>
</dbReference>
<dbReference type="Proteomes" id="UP000054785">
    <property type="component" value="Unassembled WGS sequence"/>
</dbReference>
<dbReference type="PATRIC" id="fig|45065.4.peg.1602"/>
<dbReference type="STRING" id="45065.Lgee_1479"/>
<organism evidence="1 2">
    <name type="scientific">Legionella geestiana</name>
    <dbReference type="NCBI Taxonomy" id="45065"/>
    <lineage>
        <taxon>Bacteria</taxon>
        <taxon>Pseudomonadati</taxon>
        <taxon>Pseudomonadota</taxon>
        <taxon>Gammaproteobacteria</taxon>
        <taxon>Legionellales</taxon>
        <taxon>Legionellaceae</taxon>
        <taxon>Legionella</taxon>
    </lineage>
</organism>
<dbReference type="Gene3D" id="3.30.1360.180">
    <property type="match status" value="1"/>
</dbReference>
<sequence>MKQGSSSLMLSIMLFFLCADKVYSAPVNAITDLQPTLIVLSIDSFRNDYLETLSVPTLSALAQKGVHAPLIAVFPSITFPNHYSIATGLYPEHHGIIMNEFVSKTMKEPFTYTGHRPTVKDPEWWKGEPIWVSAEKQGQRTASALWPVSGFAVQGVRTAYYEDYPEDAPPDAKVDRILAWLDLPQKERPTLLLGYFENLDNAGHAQGPRSQAVRDTAKTIDAAIGRLLQGLQARGIAQKVNLVILSDHGMSPINPKKVIDLMQIIPEDSLQAITDSDAVVAVYPKPEKLEAVYERLRHTPGMRTYRDTDIPSDFHFRSTHTPPILCVADEEGYLLAKQKEPQKGTHGYAPQLQSMQAVFIAVGPAFREKYTRSAIANIHLYSLFAHLLGLQPVKTDGTLSSLRDILK</sequence>
<dbReference type="CDD" id="cd16018">
    <property type="entry name" value="Enpp"/>
    <property type="match status" value="1"/>
</dbReference>
<protein>
    <submittedName>
        <fullName evidence="1">Type I phosphodiesterase / nucleotide pyrophosphatase</fullName>
    </submittedName>
</protein>
<dbReference type="PANTHER" id="PTHR10151">
    <property type="entry name" value="ECTONUCLEOTIDE PYROPHOSPHATASE/PHOSPHODIESTERASE"/>
    <property type="match status" value="1"/>
</dbReference>
<dbReference type="Pfam" id="PF01663">
    <property type="entry name" value="Phosphodiest"/>
    <property type="match status" value="1"/>
</dbReference>